<dbReference type="GO" id="GO:0003735">
    <property type="term" value="F:structural constituent of ribosome"/>
    <property type="evidence" value="ECO:0007669"/>
    <property type="project" value="InterPro"/>
</dbReference>
<dbReference type="AlphaFoldDB" id="A0A7X9E6Z7"/>
<dbReference type="CDD" id="cd00364">
    <property type="entry name" value="Ribosomal_uS17"/>
    <property type="match status" value="1"/>
</dbReference>
<evidence type="ECO:0000313" key="5">
    <source>
        <dbReference type="Proteomes" id="UP000590542"/>
    </source>
</evidence>
<dbReference type="Proteomes" id="UP000590542">
    <property type="component" value="Unassembled WGS sequence"/>
</dbReference>
<dbReference type="PANTHER" id="PTHR10744:SF1">
    <property type="entry name" value="SMALL RIBOSOMAL SUBUNIT PROTEIN US17M"/>
    <property type="match status" value="1"/>
</dbReference>
<keyword evidence="2 4" id="KW-0689">Ribosomal protein</keyword>
<dbReference type="PRINTS" id="PR00973">
    <property type="entry name" value="RIBOSOMALS17"/>
</dbReference>
<dbReference type="SUPFAM" id="SSF50249">
    <property type="entry name" value="Nucleic acid-binding proteins"/>
    <property type="match status" value="1"/>
</dbReference>
<evidence type="ECO:0000256" key="2">
    <source>
        <dbReference type="ARBA" id="ARBA00022980"/>
    </source>
</evidence>
<dbReference type="InterPro" id="IPR000266">
    <property type="entry name" value="Ribosomal_uS17"/>
</dbReference>
<comment type="caution">
    <text evidence="4">The sequence shown here is derived from an EMBL/GenBank/DDBJ whole genome shotgun (WGS) entry which is preliminary data.</text>
</comment>
<reference evidence="4 5" key="1">
    <citation type="journal article" date="2020" name="Biotechnol. Biofuels">
        <title>New insights from the biogas microbiome by comprehensive genome-resolved metagenomics of nearly 1600 species originating from multiple anaerobic digesters.</title>
        <authorList>
            <person name="Campanaro S."/>
            <person name="Treu L."/>
            <person name="Rodriguez-R L.M."/>
            <person name="Kovalovszki A."/>
            <person name="Ziels R.M."/>
            <person name="Maus I."/>
            <person name="Zhu X."/>
            <person name="Kougias P.G."/>
            <person name="Basile A."/>
            <person name="Luo G."/>
            <person name="Schluter A."/>
            <person name="Konstantinidis K.T."/>
            <person name="Angelidaki I."/>
        </authorList>
    </citation>
    <scope>NUCLEOTIDE SEQUENCE [LARGE SCALE GENOMIC DNA]</scope>
    <source>
        <strain evidence="4">AS27yjCOA_202</strain>
    </source>
</reference>
<dbReference type="PANTHER" id="PTHR10744">
    <property type="entry name" value="40S RIBOSOMAL PROTEIN S11 FAMILY MEMBER"/>
    <property type="match status" value="1"/>
</dbReference>
<dbReference type="GO" id="GO:0022627">
    <property type="term" value="C:cytosolic small ribosomal subunit"/>
    <property type="evidence" value="ECO:0007669"/>
    <property type="project" value="TreeGrafter"/>
</dbReference>
<dbReference type="Gene3D" id="2.40.50.140">
    <property type="entry name" value="Nucleic acid-binding proteins"/>
    <property type="match status" value="1"/>
</dbReference>
<sequence length="86" mass="9761">MSAKVFKGKVVSDKMQNTVVVAVEMPKRHDIYDKILKNTVRLKARNEQGVVKGDEVIIEECRPFSKEVSFKVISKIEKVLEGKKGK</sequence>
<dbReference type="Pfam" id="PF00366">
    <property type="entry name" value="Ribosomal_S17"/>
    <property type="match status" value="1"/>
</dbReference>
<name>A0A7X9E6Z7_UNCKA</name>
<proteinExistence type="inferred from homology"/>
<dbReference type="GO" id="GO:0006412">
    <property type="term" value="P:translation"/>
    <property type="evidence" value="ECO:0007669"/>
    <property type="project" value="InterPro"/>
</dbReference>
<accession>A0A7X9E6Z7</accession>
<evidence type="ECO:0000256" key="1">
    <source>
        <dbReference type="ARBA" id="ARBA00010254"/>
    </source>
</evidence>
<organism evidence="4 5">
    <name type="scientific">candidate division WWE3 bacterium</name>
    <dbReference type="NCBI Taxonomy" id="2053526"/>
    <lineage>
        <taxon>Bacteria</taxon>
        <taxon>Katanobacteria</taxon>
    </lineage>
</organism>
<keyword evidence="3" id="KW-0687">Ribonucleoprotein</keyword>
<dbReference type="EMBL" id="JAAZNV010000006">
    <property type="protein sequence ID" value="NMB91438.1"/>
    <property type="molecule type" value="Genomic_DNA"/>
</dbReference>
<dbReference type="InterPro" id="IPR012340">
    <property type="entry name" value="NA-bd_OB-fold"/>
</dbReference>
<evidence type="ECO:0000313" key="4">
    <source>
        <dbReference type="EMBL" id="NMB91438.1"/>
    </source>
</evidence>
<gene>
    <name evidence="4" type="ORF">GYA37_01160</name>
</gene>
<protein>
    <submittedName>
        <fullName evidence="4">30S ribosomal protein S17</fullName>
    </submittedName>
</protein>
<comment type="similarity">
    <text evidence="1">Belongs to the universal ribosomal protein uS17 family.</text>
</comment>
<evidence type="ECO:0000256" key="3">
    <source>
        <dbReference type="ARBA" id="ARBA00023274"/>
    </source>
</evidence>